<gene>
    <name evidence="1" type="ordered locus">Cyan7822_0376</name>
</gene>
<accession>E0U686</accession>
<dbReference type="EMBL" id="CP002198">
    <property type="protein sequence ID" value="ADN12422.1"/>
    <property type="molecule type" value="Genomic_DNA"/>
</dbReference>
<dbReference type="KEGG" id="cyj:Cyan7822_0376"/>
<dbReference type="RefSeq" id="WP_013320532.1">
    <property type="nucleotide sequence ID" value="NC_014501.1"/>
</dbReference>
<sequence length="271" mass="31468">MSNVIHKYINVMEELVEIEVNKQLKNLPPMFLKYRDCLNPVEIQTYALNHLPCLYASSTAGKFYQLEKGKTQLSEQIQTTVTRAIASVLRDPIRQSEPLLESINPDCISSVEQEKLEQLEKAVIHLQAYLQEHNLIEDDDEIRADNLLKIIRNSLREVTRPVDQVLLELQEYLFQKQLIGINCQIHLGNLVEVIRLVLKQRITHHAAKIASQQALEKMSDLEYYLSMKDELEQEQETEYGNNFISEFGQLIRDNYSGQVMGDEKASLKRRR</sequence>
<dbReference type="HOGENOM" id="CLU_1025710_0_0_3"/>
<dbReference type="Proteomes" id="UP000008206">
    <property type="component" value="Chromosome"/>
</dbReference>
<dbReference type="InterPro" id="IPR019657">
    <property type="entry name" value="ComFB"/>
</dbReference>
<dbReference type="Pfam" id="PF10719">
    <property type="entry name" value="ComFB"/>
    <property type="match status" value="1"/>
</dbReference>
<evidence type="ECO:0000313" key="2">
    <source>
        <dbReference type="Proteomes" id="UP000008206"/>
    </source>
</evidence>
<dbReference type="OrthoDB" id="424065at2"/>
<dbReference type="AlphaFoldDB" id="E0U686"/>
<reference evidence="2" key="1">
    <citation type="journal article" date="2011" name="MBio">
        <title>Novel metabolic attributes of the genus Cyanothece, comprising a group of unicellular nitrogen-fixing Cyanobacteria.</title>
        <authorList>
            <person name="Bandyopadhyay A."/>
            <person name="Elvitigala T."/>
            <person name="Welsh E."/>
            <person name="Stockel J."/>
            <person name="Liberton M."/>
            <person name="Min H."/>
            <person name="Sherman L.A."/>
            <person name="Pakrasi H.B."/>
        </authorList>
    </citation>
    <scope>NUCLEOTIDE SEQUENCE [LARGE SCALE GENOMIC DNA]</scope>
    <source>
        <strain evidence="2">PCC 7822</strain>
    </source>
</reference>
<proteinExistence type="predicted"/>
<organism evidence="1 2">
    <name type="scientific">Gloeothece verrucosa (strain PCC 7822)</name>
    <name type="common">Cyanothece sp. (strain PCC 7822)</name>
    <dbReference type="NCBI Taxonomy" id="497965"/>
    <lineage>
        <taxon>Bacteria</taxon>
        <taxon>Bacillati</taxon>
        <taxon>Cyanobacteriota</taxon>
        <taxon>Cyanophyceae</taxon>
        <taxon>Oscillatoriophycideae</taxon>
        <taxon>Chroococcales</taxon>
        <taxon>Aphanothecaceae</taxon>
        <taxon>Gloeothece</taxon>
        <taxon>Gloeothece verrucosa</taxon>
    </lineage>
</organism>
<evidence type="ECO:0000313" key="1">
    <source>
        <dbReference type="EMBL" id="ADN12422.1"/>
    </source>
</evidence>
<name>E0U686_GLOV7</name>
<dbReference type="STRING" id="497965.Cyan7822_0376"/>
<keyword evidence="2" id="KW-1185">Reference proteome</keyword>
<protein>
    <submittedName>
        <fullName evidence="1">Late competence development protein ComFB</fullName>
    </submittedName>
</protein>